<dbReference type="GO" id="GO:0016491">
    <property type="term" value="F:oxidoreductase activity"/>
    <property type="evidence" value="ECO:0007669"/>
    <property type="project" value="UniProtKB-KW"/>
</dbReference>
<keyword evidence="4" id="KW-1185">Reference proteome</keyword>
<name>A0A518B7I6_9BACT</name>
<dbReference type="PRINTS" id="PR00081">
    <property type="entry name" value="GDHRDH"/>
</dbReference>
<dbReference type="PROSITE" id="PS00061">
    <property type="entry name" value="ADH_SHORT"/>
    <property type="match status" value="1"/>
</dbReference>
<dbReference type="KEGG" id="knv:Pan216_38110"/>
<comment type="similarity">
    <text evidence="1 2">Belongs to the short-chain dehydrogenases/reductases (SDR) family.</text>
</comment>
<gene>
    <name evidence="3" type="ORF">Pan216_38110</name>
</gene>
<dbReference type="EC" id="1.-.-.-" evidence="3"/>
<dbReference type="GO" id="GO:0032787">
    <property type="term" value="P:monocarboxylic acid metabolic process"/>
    <property type="evidence" value="ECO:0007669"/>
    <property type="project" value="UniProtKB-ARBA"/>
</dbReference>
<dbReference type="Proteomes" id="UP000317093">
    <property type="component" value="Chromosome"/>
</dbReference>
<evidence type="ECO:0000256" key="2">
    <source>
        <dbReference type="RuleBase" id="RU000363"/>
    </source>
</evidence>
<dbReference type="SUPFAM" id="SSF51735">
    <property type="entry name" value="NAD(P)-binding Rossmann-fold domains"/>
    <property type="match status" value="1"/>
</dbReference>
<evidence type="ECO:0000313" key="3">
    <source>
        <dbReference type="EMBL" id="QDU62937.1"/>
    </source>
</evidence>
<dbReference type="OrthoDB" id="9775296at2"/>
<evidence type="ECO:0000256" key="1">
    <source>
        <dbReference type="ARBA" id="ARBA00006484"/>
    </source>
</evidence>
<dbReference type="CDD" id="cd05233">
    <property type="entry name" value="SDR_c"/>
    <property type="match status" value="1"/>
</dbReference>
<accession>A0A518B7I6</accession>
<evidence type="ECO:0000313" key="4">
    <source>
        <dbReference type="Proteomes" id="UP000317093"/>
    </source>
</evidence>
<dbReference type="AlphaFoldDB" id="A0A518B7I6"/>
<protein>
    <submittedName>
        <fullName evidence="3">Putative oxidoreductase</fullName>
        <ecNumber evidence="3">1.-.-.-</ecNumber>
    </submittedName>
</protein>
<organism evidence="3 4">
    <name type="scientific">Kolteria novifilia</name>
    <dbReference type="NCBI Taxonomy" id="2527975"/>
    <lineage>
        <taxon>Bacteria</taxon>
        <taxon>Pseudomonadati</taxon>
        <taxon>Planctomycetota</taxon>
        <taxon>Planctomycetia</taxon>
        <taxon>Kolteriales</taxon>
        <taxon>Kolteriaceae</taxon>
        <taxon>Kolteria</taxon>
    </lineage>
</organism>
<dbReference type="InterPro" id="IPR050259">
    <property type="entry name" value="SDR"/>
</dbReference>
<dbReference type="InterPro" id="IPR002347">
    <property type="entry name" value="SDR_fam"/>
</dbReference>
<dbReference type="Pfam" id="PF00106">
    <property type="entry name" value="adh_short"/>
    <property type="match status" value="1"/>
</dbReference>
<dbReference type="PRINTS" id="PR00080">
    <property type="entry name" value="SDRFAMILY"/>
</dbReference>
<dbReference type="PANTHER" id="PTHR42879:SF2">
    <property type="entry name" value="3-OXOACYL-[ACYL-CARRIER-PROTEIN] REDUCTASE FABG"/>
    <property type="match status" value="1"/>
</dbReference>
<dbReference type="PANTHER" id="PTHR42879">
    <property type="entry name" value="3-OXOACYL-(ACYL-CARRIER-PROTEIN) REDUCTASE"/>
    <property type="match status" value="1"/>
</dbReference>
<reference evidence="3 4" key="1">
    <citation type="submission" date="2019-02" db="EMBL/GenBank/DDBJ databases">
        <title>Deep-cultivation of Planctomycetes and their phenomic and genomic characterization uncovers novel biology.</title>
        <authorList>
            <person name="Wiegand S."/>
            <person name="Jogler M."/>
            <person name="Boedeker C."/>
            <person name="Pinto D."/>
            <person name="Vollmers J."/>
            <person name="Rivas-Marin E."/>
            <person name="Kohn T."/>
            <person name="Peeters S.H."/>
            <person name="Heuer A."/>
            <person name="Rast P."/>
            <person name="Oberbeckmann S."/>
            <person name="Bunk B."/>
            <person name="Jeske O."/>
            <person name="Meyerdierks A."/>
            <person name="Storesund J.E."/>
            <person name="Kallscheuer N."/>
            <person name="Luecker S."/>
            <person name="Lage O.M."/>
            <person name="Pohl T."/>
            <person name="Merkel B.J."/>
            <person name="Hornburger P."/>
            <person name="Mueller R.-W."/>
            <person name="Bruemmer F."/>
            <person name="Labrenz M."/>
            <person name="Spormann A.M."/>
            <person name="Op den Camp H."/>
            <person name="Overmann J."/>
            <person name="Amann R."/>
            <person name="Jetten M.S.M."/>
            <person name="Mascher T."/>
            <person name="Medema M.H."/>
            <person name="Devos D.P."/>
            <person name="Kaster A.-K."/>
            <person name="Ovreas L."/>
            <person name="Rohde M."/>
            <person name="Galperin M.Y."/>
            <person name="Jogler C."/>
        </authorList>
    </citation>
    <scope>NUCLEOTIDE SEQUENCE [LARGE SCALE GENOMIC DNA]</scope>
    <source>
        <strain evidence="3 4">Pan216</strain>
    </source>
</reference>
<dbReference type="EMBL" id="CP036279">
    <property type="protein sequence ID" value="QDU62937.1"/>
    <property type="molecule type" value="Genomic_DNA"/>
</dbReference>
<dbReference type="InterPro" id="IPR020904">
    <property type="entry name" value="Sc_DH/Rdtase_CS"/>
</dbReference>
<dbReference type="Gene3D" id="3.40.50.720">
    <property type="entry name" value="NAD(P)-binding Rossmann-like Domain"/>
    <property type="match status" value="1"/>
</dbReference>
<dbReference type="InterPro" id="IPR036291">
    <property type="entry name" value="NAD(P)-bd_dom_sf"/>
</dbReference>
<keyword evidence="3" id="KW-0560">Oxidoreductase</keyword>
<dbReference type="RefSeq" id="WP_145260028.1">
    <property type="nucleotide sequence ID" value="NZ_CP036279.1"/>
</dbReference>
<proteinExistence type="inferred from homology"/>
<dbReference type="FunFam" id="3.40.50.720:FF:000084">
    <property type="entry name" value="Short-chain dehydrogenase reductase"/>
    <property type="match status" value="1"/>
</dbReference>
<sequence length="243" mass="25576">MASLEGKTAIVTGAGSGIGRATARALADAGMKVLAVSRTEKSLLETTDYATSGKLIAHTADVGKDEDAKSLYDLVDREGGVVDLLVNNAGINVAKRRLEEVSAQDFRAMVETNLVGLFLMTAPALERMRPRKKGTIVTISSIAGLRPSVLAGMGYCASKSGATFFGQGLQLEEAEHGIRSTVICPGEVNTGILDKRPAPVPEELRAVMLQPEDVASAVLFAATLHPRATVPMIVMTPSNNPFV</sequence>